<evidence type="ECO:0000313" key="2">
    <source>
        <dbReference type="EMBL" id="EGN95944.1"/>
    </source>
</evidence>
<name>F8Q5Q6_SERL3</name>
<dbReference type="HOGENOM" id="CLU_1283959_0_0_1"/>
<dbReference type="AlphaFoldDB" id="F8Q5Q6"/>
<dbReference type="Proteomes" id="UP000008063">
    <property type="component" value="Unassembled WGS sequence"/>
</dbReference>
<sequence length="215" mass="24779">MQSPNDWDSLSLSSSTSSSNSSIDEEDINSRISPTWEKYRCLLHRRGFGLETIRDVKEYHQCPGKGVETHYNDYYSRYKRVSSSSDDSALCKDRGLVRILLHVFHSSPERHITKCDNLFRGTHYCTGRKVMVKAVHLRGREFDIVRFLSNPPIRHDPMNHCIPILDLIEVPKDDVGFIVMEEWSSNFIPETPCCLDKFLDALTQCIEVSIPQSLQ</sequence>
<evidence type="ECO:0000256" key="1">
    <source>
        <dbReference type="SAM" id="MobiDB-lite"/>
    </source>
</evidence>
<evidence type="ECO:0000313" key="3">
    <source>
        <dbReference type="Proteomes" id="UP000008063"/>
    </source>
</evidence>
<dbReference type="STRING" id="936435.F8Q5Q6"/>
<dbReference type="OrthoDB" id="5987198at2759"/>
<feature type="region of interest" description="Disordered" evidence="1">
    <location>
        <begin position="1"/>
        <end position="27"/>
    </location>
</feature>
<keyword evidence="3" id="KW-1185">Reference proteome</keyword>
<dbReference type="EMBL" id="GL945484">
    <property type="protein sequence ID" value="EGN95944.1"/>
    <property type="molecule type" value="Genomic_DNA"/>
</dbReference>
<reference evidence="3" key="1">
    <citation type="journal article" date="2011" name="Science">
        <title>The plant cell wall-decomposing machinery underlies the functional diversity of forest fungi.</title>
        <authorList>
            <person name="Eastwood D.C."/>
            <person name="Floudas D."/>
            <person name="Binder M."/>
            <person name="Majcherczyk A."/>
            <person name="Schneider P."/>
            <person name="Aerts A."/>
            <person name="Asiegbu F.O."/>
            <person name="Baker S.E."/>
            <person name="Barry K."/>
            <person name="Bendiksby M."/>
            <person name="Blumentritt M."/>
            <person name="Coutinho P.M."/>
            <person name="Cullen D."/>
            <person name="de Vries R.P."/>
            <person name="Gathman A."/>
            <person name="Goodell B."/>
            <person name="Henrissat B."/>
            <person name="Ihrmark K."/>
            <person name="Kauserud H."/>
            <person name="Kohler A."/>
            <person name="LaButti K."/>
            <person name="Lapidus A."/>
            <person name="Lavin J.L."/>
            <person name="Lee Y.-H."/>
            <person name="Lindquist E."/>
            <person name="Lilly W."/>
            <person name="Lucas S."/>
            <person name="Morin E."/>
            <person name="Murat C."/>
            <person name="Oguiza J.A."/>
            <person name="Park J."/>
            <person name="Pisabarro A.G."/>
            <person name="Riley R."/>
            <person name="Rosling A."/>
            <person name="Salamov A."/>
            <person name="Schmidt O."/>
            <person name="Schmutz J."/>
            <person name="Skrede I."/>
            <person name="Stenlid J."/>
            <person name="Wiebenga A."/>
            <person name="Xie X."/>
            <person name="Kuees U."/>
            <person name="Hibbett D.S."/>
            <person name="Hoffmeister D."/>
            <person name="Hoegberg N."/>
            <person name="Martin F."/>
            <person name="Grigoriev I.V."/>
            <person name="Watkinson S.C."/>
        </authorList>
    </citation>
    <scope>NUCLEOTIDE SEQUENCE [LARGE SCALE GENOMIC DNA]</scope>
    <source>
        <strain evidence="3">strain S7.3</strain>
    </source>
</reference>
<dbReference type="InParanoid" id="F8Q5Q6"/>
<organism evidence="3">
    <name type="scientific">Serpula lacrymans var. lacrymans (strain S7.3)</name>
    <name type="common">Dry rot fungus</name>
    <dbReference type="NCBI Taxonomy" id="936435"/>
    <lineage>
        <taxon>Eukaryota</taxon>
        <taxon>Fungi</taxon>
        <taxon>Dikarya</taxon>
        <taxon>Basidiomycota</taxon>
        <taxon>Agaricomycotina</taxon>
        <taxon>Agaricomycetes</taxon>
        <taxon>Agaricomycetidae</taxon>
        <taxon>Boletales</taxon>
        <taxon>Coniophorineae</taxon>
        <taxon>Serpulaceae</taxon>
        <taxon>Serpula</taxon>
    </lineage>
</organism>
<protein>
    <submittedName>
        <fullName evidence="2">Uncharacterized protein</fullName>
    </submittedName>
</protein>
<feature type="compositionally biased region" description="Low complexity" evidence="1">
    <location>
        <begin position="9"/>
        <end position="22"/>
    </location>
</feature>
<accession>F8Q5Q6</accession>
<proteinExistence type="predicted"/>
<gene>
    <name evidence="2" type="ORF">SERLA73DRAFT_59776</name>
</gene>